<evidence type="ECO:0000256" key="4">
    <source>
        <dbReference type="ARBA" id="ARBA00022777"/>
    </source>
</evidence>
<gene>
    <name evidence="8" type="ORF">Scinn_64840</name>
</gene>
<dbReference type="InterPro" id="IPR017583">
    <property type="entry name" value="Tagatose/fructose_Pkinase"/>
</dbReference>
<dbReference type="RefSeq" id="WP_030649242.1">
    <property type="nucleotide sequence ID" value="NZ_BMRU01000027.1"/>
</dbReference>
<keyword evidence="3" id="KW-0547">Nucleotide-binding</keyword>
<feature type="domain" description="Carbohydrate kinase PfkB" evidence="7">
    <location>
        <begin position="22"/>
        <end position="261"/>
    </location>
</feature>
<evidence type="ECO:0000256" key="5">
    <source>
        <dbReference type="ARBA" id="ARBA00022840"/>
    </source>
</evidence>
<evidence type="ECO:0000259" key="7">
    <source>
        <dbReference type="Pfam" id="PF00294"/>
    </source>
</evidence>
<evidence type="ECO:0000256" key="2">
    <source>
        <dbReference type="ARBA" id="ARBA00022679"/>
    </source>
</evidence>
<dbReference type="Pfam" id="PF00294">
    <property type="entry name" value="PfkB"/>
    <property type="match status" value="1"/>
</dbReference>
<comment type="similarity">
    <text evidence="1">Belongs to the carbohydrate kinase PfkB family.</text>
</comment>
<evidence type="ECO:0000256" key="6">
    <source>
        <dbReference type="PIRNR" id="PIRNR000535"/>
    </source>
</evidence>
<name>A0ABQ3NW78_STRVG</name>
<protein>
    <submittedName>
        <fullName evidence="8">1-phosphofructokinase</fullName>
    </submittedName>
</protein>
<dbReference type="GeneID" id="86955036"/>
<dbReference type="CDD" id="cd01164">
    <property type="entry name" value="FruK_PfkB_like"/>
    <property type="match status" value="1"/>
</dbReference>
<dbReference type="Gene3D" id="3.40.1190.20">
    <property type="match status" value="1"/>
</dbReference>
<dbReference type="InterPro" id="IPR029056">
    <property type="entry name" value="Ribokinase-like"/>
</dbReference>
<keyword evidence="2 6" id="KW-0808">Transferase</keyword>
<sequence>MILTVTPNPSLDRTYELPSLDRGRVLRAAGDRVDPGGKGVTVSRAAAAAGVPTTAVLPLGGAPGVLLAELLGGQGVDVTAVSITGQTRSNISLAEPDGTLTKINATGPELSPQESALLLDTVRTARADASWIAGCGSLPGGLGPEWYADLVAAGREAGARVALDAPGPALRAALPAGPDVIKPNTSELAATVGRRLSTLGDAVEAAQELRALGAGAVLACLGRDGLLLVGEQGACHGTAPAAAARSTVGSGSAALAGFLIAGGDGPGALCSALAHGAAADRLPGPAMPAPSDLRQAEVRITRDLPLDLPLAEPGTP</sequence>
<dbReference type="EMBL" id="BNDV01000016">
    <property type="protein sequence ID" value="GHI17021.1"/>
    <property type="molecule type" value="Genomic_DNA"/>
</dbReference>
<evidence type="ECO:0000313" key="8">
    <source>
        <dbReference type="EMBL" id="GHI17021.1"/>
    </source>
</evidence>
<evidence type="ECO:0000313" key="9">
    <source>
        <dbReference type="Proteomes" id="UP000660554"/>
    </source>
</evidence>
<keyword evidence="9" id="KW-1185">Reference proteome</keyword>
<dbReference type="Proteomes" id="UP000660554">
    <property type="component" value="Unassembled WGS sequence"/>
</dbReference>
<dbReference type="NCBIfam" id="TIGR03168">
    <property type="entry name" value="1-PFK"/>
    <property type="match status" value="1"/>
</dbReference>
<reference evidence="9" key="1">
    <citation type="submission" date="2020-09" db="EMBL/GenBank/DDBJ databases">
        <title>Whole genome shotgun sequence of Streptomyces cinnamonensis NBRC 15873.</title>
        <authorList>
            <person name="Komaki H."/>
            <person name="Tamura T."/>
        </authorList>
    </citation>
    <scope>NUCLEOTIDE SEQUENCE [LARGE SCALE GENOMIC DNA]</scope>
    <source>
        <strain evidence="9">NBRC 15873</strain>
    </source>
</reference>
<dbReference type="PANTHER" id="PTHR46566">
    <property type="entry name" value="1-PHOSPHOFRUCTOKINASE-RELATED"/>
    <property type="match status" value="1"/>
</dbReference>
<dbReference type="InterPro" id="IPR011611">
    <property type="entry name" value="PfkB_dom"/>
</dbReference>
<organism evidence="8 9">
    <name type="scientific">Streptomyces virginiae</name>
    <name type="common">Streptomyces cinnamonensis</name>
    <dbReference type="NCBI Taxonomy" id="1961"/>
    <lineage>
        <taxon>Bacteria</taxon>
        <taxon>Bacillati</taxon>
        <taxon>Actinomycetota</taxon>
        <taxon>Actinomycetes</taxon>
        <taxon>Kitasatosporales</taxon>
        <taxon>Streptomycetaceae</taxon>
        <taxon>Streptomyces</taxon>
    </lineage>
</organism>
<keyword evidence="4" id="KW-0418">Kinase</keyword>
<evidence type="ECO:0000256" key="1">
    <source>
        <dbReference type="ARBA" id="ARBA00010688"/>
    </source>
</evidence>
<evidence type="ECO:0000256" key="3">
    <source>
        <dbReference type="ARBA" id="ARBA00022741"/>
    </source>
</evidence>
<dbReference type="PIRSF" id="PIRSF000535">
    <property type="entry name" value="1PFK/6PFK/LacC"/>
    <property type="match status" value="1"/>
</dbReference>
<accession>A0ABQ3NW78</accession>
<comment type="caution">
    <text evidence="8">The sequence shown here is derived from an EMBL/GenBank/DDBJ whole genome shotgun (WGS) entry which is preliminary data.</text>
</comment>
<dbReference type="SUPFAM" id="SSF53613">
    <property type="entry name" value="Ribokinase-like"/>
    <property type="match status" value="1"/>
</dbReference>
<proteinExistence type="inferred from homology"/>
<dbReference type="PANTHER" id="PTHR46566:SF5">
    <property type="entry name" value="1-PHOSPHOFRUCTOKINASE"/>
    <property type="match status" value="1"/>
</dbReference>
<keyword evidence="5" id="KW-0067">ATP-binding</keyword>